<gene>
    <name evidence="1" type="ORF">NCTC11212_02358</name>
</gene>
<dbReference type="EMBL" id="UAVR01000011">
    <property type="protein sequence ID" value="SQA90146.1"/>
    <property type="molecule type" value="Genomic_DNA"/>
</dbReference>
<organism evidence="1 2">
    <name type="scientific">Chryseobacterium balustinum</name>
    <dbReference type="NCBI Taxonomy" id="246"/>
    <lineage>
        <taxon>Bacteria</taxon>
        <taxon>Pseudomonadati</taxon>
        <taxon>Bacteroidota</taxon>
        <taxon>Flavobacteriia</taxon>
        <taxon>Flavobacteriales</taxon>
        <taxon>Weeksellaceae</taxon>
        <taxon>Chryseobacterium group</taxon>
        <taxon>Chryseobacterium</taxon>
    </lineage>
</organism>
<dbReference type="AlphaFoldDB" id="A0AAX2IM53"/>
<dbReference type="Proteomes" id="UP000251937">
    <property type="component" value="Unassembled WGS sequence"/>
</dbReference>
<name>A0AAX2IM53_9FLAO</name>
<evidence type="ECO:0000313" key="2">
    <source>
        <dbReference type="Proteomes" id="UP000251937"/>
    </source>
</evidence>
<protein>
    <submittedName>
        <fullName evidence="1">Uncharacterized protein</fullName>
    </submittedName>
</protein>
<evidence type="ECO:0000313" key="1">
    <source>
        <dbReference type="EMBL" id="SQA90146.1"/>
    </source>
</evidence>
<sequence length="31" mass="3743">MMHIVHKLDLSQIYIDAKLPNLVNHDFKVYF</sequence>
<reference evidence="1 2" key="1">
    <citation type="submission" date="2018-06" db="EMBL/GenBank/DDBJ databases">
        <authorList>
            <consortium name="Pathogen Informatics"/>
            <person name="Doyle S."/>
        </authorList>
    </citation>
    <scope>NUCLEOTIDE SEQUENCE [LARGE SCALE GENOMIC DNA]</scope>
    <source>
        <strain evidence="1 2">NCTC11212</strain>
    </source>
</reference>
<comment type="caution">
    <text evidence="1">The sequence shown here is derived from an EMBL/GenBank/DDBJ whole genome shotgun (WGS) entry which is preliminary data.</text>
</comment>
<proteinExistence type="predicted"/>
<accession>A0AAX2IM53</accession>